<dbReference type="EMBL" id="JAOAOG010000197">
    <property type="protein sequence ID" value="KAJ6241105.1"/>
    <property type="molecule type" value="Genomic_DNA"/>
</dbReference>
<evidence type="ECO:0000256" key="1">
    <source>
        <dbReference type="SAM" id="MobiDB-lite"/>
    </source>
</evidence>
<evidence type="ECO:0000256" key="2">
    <source>
        <dbReference type="SAM" id="Phobius"/>
    </source>
</evidence>
<keyword evidence="2" id="KW-0812">Transmembrane</keyword>
<evidence type="ECO:0000313" key="4">
    <source>
        <dbReference type="Proteomes" id="UP001150062"/>
    </source>
</evidence>
<gene>
    <name evidence="3" type="ORF">M0813_23757</name>
</gene>
<feature type="transmembrane region" description="Helical" evidence="2">
    <location>
        <begin position="272"/>
        <end position="289"/>
    </location>
</feature>
<keyword evidence="2" id="KW-0472">Membrane</keyword>
<feature type="compositionally biased region" description="Low complexity" evidence="1">
    <location>
        <begin position="319"/>
        <end position="347"/>
    </location>
</feature>
<reference evidence="3" key="1">
    <citation type="submission" date="2022-08" db="EMBL/GenBank/DDBJ databases">
        <title>Novel sulfate-reducing endosymbionts in the free-living metamonad Anaeramoeba.</title>
        <authorList>
            <person name="Jerlstrom-Hultqvist J."/>
            <person name="Cepicka I."/>
            <person name="Gallot-Lavallee L."/>
            <person name="Salas-Leiva D."/>
            <person name="Curtis B.A."/>
            <person name="Zahonova K."/>
            <person name="Pipaliya S."/>
            <person name="Dacks J."/>
            <person name="Roger A.J."/>
        </authorList>
    </citation>
    <scope>NUCLEOTIDE SEQUENCE</scope>
    <source>
        <strain evidence="3">Schooner1</strain>
    </source>
</reference>
<organism evidence="3 4">
    <name type="scientific">Anaeramoeba flamelloides</name>
    <dbReference type="NCBI Taxonomy" id="1746091"/>
    <lineage>
        <taxon>Eukaryota</taxon>
        <taxon>Metamonada</taxon>
        <taxon>Anaeramoebidae</taxon>
        <taxon>Anaeramoeba</taxon>
    </lineage>
</organism>
<feature type="transmembrane region" description="Helical" evidence="2">
    <location>
        <begin position="152"/>
        <end position="172"/>
    </location>
</feature>
<feature type="transmembrane region" description="Helical" evidence="2">
    <location>
        <begin position="37"/>
        <end position="61"/>
    </location>
</feature>
<feature type="transmembrane region" description="Helical" evidence="2">
    <location>
        <begin position="230"/>
        <end position="252"/>
    </location>
</feature>
<feature type="region of interest" description="Disordered" evidence="1">
    <location>
        <begin position="303"/>
        <end position="369"/>
    </location>
</feature>
<proteinExistence type="predicted"/>
<evidence type="ECO:0000313" key="3">
    <source>
        <dbReference type="EMBL" id="KAJ6241105.1"/>
    </source>
</evidence>
<comment type="caution">
    <text evidence="3">The sequence shown here is derived from an EMBL/GenBank/DDBJ whole genome shotgun (WGS) entry which is preliminary data.</text>
</comment>
<accession>A0ABQ8Y8H5</accession>
<name>A0ABQ8Y8H5_9EUKA</name>
<feature type="transmembrane region" description="Helical" evidence="2">
    <location>
        <begin position="110"/>
        <end position="131"/>
    </location>
</feature>
<sequence>MAKTIYATHGSCYLEDPELEDYQCMCKFPSGVRVYEYFFLVISILTFLVCSYLLIGIWQIVRKNRQYFVFLKLKILSLSVTLLFSVIGAIYYGYDPHRCERAIDPILESILYGMGICLPGILLVVIILRWIDLLKASFTQQKHALFKPATKRFFFSFMAFWFIFEIFCRVFWAGSTYYIYSSWCCLYTIICFIGFLIIGTKLNRKLLYGAKLSGSIDEKRRSQINQIYKVAVTGSLVCIAIFVESLIAMVISCFNNDKCGLAMEFLWKFEEYVIVWIYIWLAWKGNCNLKNLKKTQKPSVKTKPNLELVEQKSDLEETSSSNFENNSRNNSNSNINSNSNSDSNTKNPEGSTNSNKPSTISEKSSDSVN</sequence>
<feature type="transmembrane region" description="Helical" evidence="2">
    <location>
        <begin position="178"/>
        <end position="198"/>
    </location>
</feature>
<dbReference type="Proteomes" id="UP001150062">
    <property type="component" value="Unassembled WGS sequence"/>
</dbReference>
<feature type="compositionally biased region" description="Polar residues" evidence="1">
    <location>
        <begin position="348"/>
        <end position="369"/>
    </location>
</feature>
<feature type="transmembrane region" description="Helical" evidence="2">
    <location>
        <begin position="73"/>
        <end position="94"/>
    </location>
</feature>
<keyword evidence="2" id="KW-1133">Transmembrane helix</keyword>
<keyword evidence="4" id="KW-1185">Reference proteome</keyword>
<protein>
    <submittedName>
        <fullName evidence="3">Zinc finger cchc domain-containing protein</fullName>
    </submittedName>
</protein>